<keyword evidence="3" id="KW-1185">Reference proteome</keyword>
<sequence length="79" mass="8255">MRNNKILSVLVILLGALSFLLFVPGFFWVGVILAIAGVIFGSATLKTLHLFSVIGIALCLIACIGFMAVLGITGASIFS</sequence>
<keyword evidence="1" id="KW-0472">Membrane</keyword>
<dbReference type="EMBL" id="LSZW01000063">
    <property type="protein sequence ID" value="KXK64848.1"/>
    <property type="molecule type" value="Genomic_DNA"/>
</dbReference>
<organism evidence="2 3">
    <name type="scientific">Christensenella minuta</name>
    <dbReference type="NCBI Taxonomy" id="626937"/>
    <lineage>
        <taxon>Bacteria</taxon>
        <taxon>Bacillati</taxon>
        <taxon>Bacillota</taxon>
        <taxon>Clostridia</taxon>
        <taxon>Christensenellales</taxon>
        <taxon>Christensenellaceae</taxon>
        <taxon>Christensenella</taxon>
    </lineage>
</organism>
<gene>
    <name evidence="2" type="ORF">HMPREF3293_02093</name>
</gene>
<dbReference type="KEGG" id="cmiu:B1H56_04805"/>
<protein>
    <submittedName>
        <fullName evidence="2">Uncharacterized protein</fullName>
    </submittedName>
</protein>
<proteinExistence type="predicted"/>
<name>A0A136Q2D8_9FIRM</name>
<dbReference type="STRING" id="626937.HMPREF3293_02093"/>
<keyword evidence="1" id="KW-0812">Transmembrane</keyword>
<evidence type="ECO:0000313" key="3">
    <source>
        <dbReference type="Proteomes" id="UP000070366"/>
    </source>
</evidence>
<evidence type="ECO:0000313" key="2">
    <source>
        <dbReference type="EMBL" id="KXK64848.1"/>
    </source>
</evidence>
<dbReference type="AlphaFoldDB" id="A0A136Q2D8"/>
<comment type="caution">
    <text evidence="2">The sequence shown here is derived from an EMBL/GenBank/DDBJ whole genome shotgun (WGS) entry which is preliminary data.</text>
</comment>
<dbReference type="RefSeq" id="WP_066518348.1">
    <property type="nucleotide sequence ID" value="NZ_CABMOF010000001.1"/>
</dbReference>
<dbReference type="Proteomes" id="UP000070366">
    <property type="component" value="Unassembled WGS sequence"/>
</dbReference>
<dbReference type="OrthoDB" id="2087025at2"/>
<evidence type="ECO:0000256" key="1">
    <source>
        <dbReference type="SAM" id="Phobius"/>
    </source>
</evidence>
<feature type="transmembrane region" description="Helical" evidence="1">
    <location>
        <begin position="52"/>
        <end position="78"/>
    </location>
</feature>
<accession>A0A136Q2D8</accession>
<keyword evidence="1" id="KW-1133">Transmembrane helix</keyword>
<feature type="transmembrane region" description="Helical" evidence="1">
    <location>
        <begin position="7"/>
        <end position="40"/>
    </location>
</feature>
<reference evidence="2 3" key="1">
    <citation type="submission" date="2016-02" db="EMBL/GenBank/DDBJ databases">
        <authorList>
            <person name="Wen L."/>
            <person name="He K."/>
            <person name="Yang H."/>
        </authorList>
    </citation>
    <scope>NUCLEOTIDE SEQUENCE [LARGE SCALE GENOMIC DNA]</scope>
    <source>
        <strain evidence="2 3">DSM 22607</strain>
    </source>
</reference>